<dbReference type="GO" id="GO:0004821">
    <property type="term" value="F:histidine-tRNA ligase activity"/>
    <property type="evidence" value="ECO:0007669"/>
    <property type="project" value="UniProtKB-UniRule"/>
</dbReference>
<keyword evidence="4" id="KW-0963">Cytoplasm</keyword>
<evidence type="ECO:0000256" key="1">
    <source>
        <dbReference type="ARBA" id="ARBA00008226"/>
    </source>
</evidence>
<evidence type="ECO:0000256" key="11">
    <source>
        <dbReference type="NCBIfam" id="TIGR00442"/>
    </source>
</evidence>
<dbReference type="Proteomes" id="UP000245793">
    <property type="component" value="Unassembled WGS sequence"/>
</dbReference>
<feature type="binding site" evidence="12">
    <location>
        <position position="272"/>
    </location>
    <ligand>
        <name>L-histidine</name>
        <dbReference type="ChEBI" id="CHEBI:57595"/>
    </ligand>
</feature>
<dbReference type="PANTHER" id="PTHR11476">
    <property type="entry name" value="HISTIDYL-TRNA SYNTHETASE"/>
    <property type="match status" value="1"/>
</dbReference>
<keyword evidence="9 14" id="KW-0030">Aminoacyl-tRNA synthetase</keyword>
<dbReference type="InterPro" id="IPR015807">
    <property type="entry name" value="His-tRNA-ligase"/>
</dbReference>
<feature type="binding site" evidence="12">
    <location>
        <position position="129"/>
    </location>
    <ligand>
        <name>L-histidine</name>
        <dbReference type="ChEBI" id="CHEBI:57595"/>
    </ligand>
</feature>
<gene>
    <name evidence="14" type="ORF">C7381_10284</name>
</gene>
<keyword evidence="5" id="KW-0436">Ligase</keyword>
<evidence type="ECO:0000256" key="10">
    <source>
        <dbReference type="ARBA" id="ARBA00047639"/>
    </source>
</evidence>
<evidence type="ECO:0000256" key="3">
    <source>
        <dbReference type="ARBA" id="ARBA00017399"/>
    </source>
</evidence>
<dbReference type="InterPro" id="IPR045864">
    <property type="entry name" value="aa-tRNA-synth_II/BPL/LPL"/>
</dbReference>
<dbReference type="InterPro" id="IPR004154">
    <property type="entry name" value="Anticodon-bd"/>
</dbReference>
<keyword evidence="15" id="KW-1185">Reference proteome</keyword>
<comment type="caution">
    <text evidence="14">The sequence shown here is derived from an EMBL/GenBank/DDBJ whole genome shotgun (WGS) entry which is preliminary data.</text>
</comment>
<dbReference type="InterPro" id="IPR006195">
    <property type="entry name" value="aa-tRNA-synth_II"/>
</dbReference>
<dbReference type="InterPro" id="IPR036621">
    <property type="entry name" value="Anticodon-bd_dom_sf"/>
</dbReference>
<dbReference type="Gene3D" id="3.40.50.800">
    <property type="entry name" value="Anticodon-binding domain"/>
    <property type="match status" value="1"/>
</dbReference>
<dbReference type="NCBIfam" id="TIGR00442">
    <property type="entry name" value="hisS"/>
    <property type="match status" value="1"/>
</dbReference>
<dbReference type="PANTHER" id="PTHR11476:SF7">
    <property type="entry name" value="HISTIDINE--TRNA LIGASE"/>
    <property type="match status" value="1"/>
</dbReference>
<evidence type="ECO:0000256" key="12">
    <source>
        <dbReference type="PIRSR" id="PIRSR001549-1"/>
    </source>
</evidence>
<reference evidence="14 15" key="1">
    <citation type="submission" date="2018-04" db="EMBL/GenBank/DDBJ databases">
        <title>Genomic Encyclopedia of Type Strains, Phase IV (KMG-IV): sequencing the most valuable type-strain genomes for metagenomic binning, comparative biology and taxonomic classification.</title>
        <authorList>
            <person name="Goeker M."/>
        </authorList>
    </citation>
    <scope>NUCLEOTIDE SEQUENCE [LARGE SCALE GENOMIC DNA]</scope>
    <source>
        <strain evidence="14 15">DSM 20705</strain>
    </source>
</reference>
<evidence type="ECO:0000256" key="8">
    <source>
        <dbReference type="ARBA" id="ARBA00022917"/>
    </source>
</evidence>
<feature type="binding site" evidence="12">
    <location>
        <position position="111"/>
    </location>
    <ligand>
        <name>L-histidine</name>
        <dbReference type="ChEBI" id="CHEBI:57595"/>
    </ligand>
</feature>
<keyword evidence="6" id="KW-0547">Nucleotide-binding</keyword>
<dbReference type="GO" id="GO:0016740">
    <property type="term" value="F:transferase activity"/>
    <property type="evidence" value="ECO:0007669"/>
    <property type="project" value="UniProtKB-ARBA"/>
</dbReference>
<evidence type="ECO:0000259" key="13">
    <source>
        <dbReference type="PROSITE" id="PS50862"/>
    </source>
</evidence>
<dbReference type="GO" id="GO:0006427">
    <property type="term" value="P:histidyl-tRNA aminoacylation"/>
    <property type="evidence" value="ECO:0007669"/>
    <property type="project" value="UniProtKB-UniRule"/>
</dbReference>
<dbReference type="SUPFAM" id="SSF55681">
    <property type="entry name" value="Class II aaRS and biotin synthetases"/>
    <property type="match status" value="1"/>
</dbReference>
<dbReference type="CDD" id="cd00859">
    <property type="entry name" value="HisRS_anticodon"/>
    <property type="match status" value="1"/>
</dbReference>
<dbReference type="SUPFAM" id="SSF52954">
    <property type="entry name" value="Class II aaRS ABD-related"/>
    <property type="match status" value="1"/>
</dbReference>
<evidence type="ECO:0000256" key="9">
    <source>
        <dbReference type="ARBA" id="ARBA00023146"/>
    </source>
</evidence>
<sequence length="440" mass="49990">MNKNFETLKGTYEYLPAEQTLREEIKRKLTEIFRIYGFSPAETPILCMYDLLASKYSADADILNETYKLSDQGERALGLRYDLTICFSKLIATNGSIVMPFKRYEIGKVFRDGPVKLGRNREFTQCDVDIVGVKSIMQDAEFMNLTHDGFKNLGLDIEIRYNNRKLLTGLIQKIFGKLDADTTRKAIMLIDKLDKLTNDELKAEFKKIDFDGEKVDELLQVLSLSFDKIKEKYEADAEGILKEGIDELSELILYTKNTVASEDMVFSPYLARGIDIYTGTVWEIFLKNRNVNGHDFNVSLGGGGRYDHIITEFVGTGEEYPAIGMSFGLDVIYEILNKMHEGEVKSCVDLFIIPIGTGVDSFKLASGLRNEGLKVEIEKMDRRVKKSMNYANKENIPFVVVIGEDEVKNGKIKLKDMQSGDEHEFGIGDYVSMKKIIENK</sequence>
<feature type="binding site" evidence="12">
    <location>
        <begin position="82"/>
        <end position="84"/>
    </location>
    <ligand>
        <name>L-histidine</name>
        <dbReference type="ChEBI" id="CHEBI:57595"/>
    </ligand>
</feature>
<dbReference type="CDD" id="cd00773">
    <property type="entry name" value="HisRS-like_core"/>
    <property type="match status" value="1"/>
</dbReference>
<dbReference type="AlphaFoldDB" id="A0A2U1E5H1"/>
<dbReference type="Gene3D" id="3.30.930.10">
    <property type="entry name" value="Bira Bifunctional Protein, Domain 2"/>
    <property type="match status" value="1"/>
</dbReference>
<dbReference type="PIRSF" id="PIRSF001549">
    <property type="entry name" value="His-tRNA_synth"/>
    <property type="match status" value="1"/>
</dbReference>
<dbReference type="InterPro" id="IPR004516">
    <property type="entry name" value="HisRS/HisZ"/>
</dbReference>
<evidence type="ECO:0000313" key="14">
    <source>
        <dbReference type="EMBL" id="PVY95196.1"/>
    </source>
</evidence>
<keyword evidence="8" id="KW-0648">Protein biosynthesis</keyword>
<keyword evidence="7" id="KW-0067">ATP-binding</keyword>
<evidence type="ECO:0000256" key="5">
    <source>
        <dbReference type="ARBA" id="ARBA00022598"/>
    </source>
</evidence>
<evidence type="ECO:0000313" key="15">
    <source>
        <dbReference type="Proteomes" id="UP000245793"/>
    </source>
</evidence>
<dbReference type="EC" id="6.1.1.21" evidence="2 11"/>
<dbReference type="InterPro" id="IPR033656">
    <property type="entry name" value="HisRS_anticodon"/>
</dbReference>
<evidence type="ECO:0000256" key="2">
    <source>
        <dbReference type="ARBA" id="ARBA00012815"/>
    </source>
</evidence>
<dbReference type="Pfam" id="PF13393">
    <property type="entry name" value="tRNA-synt_His"/>
    <property type="match status" value="1"/>
</dbReference>
<dbReference type="GO" id="GO:0140096">
    <property type="term" value="F:catalytic activity, acting on a protein"/>
    <property type="evidence" value="ECO:0007669"/>
    <property type="project" value="UniProtKB-ARBA"/>
</dbReference>
<dbReference type="GO" id="GO:0005524">
    <property type="term" value="F:ATP binding"/>
    <property type="evidence" value="ECO:0007669"/>
    <property type="project" value="UniProtKB-KW"/>
</dbReference>
<proteinExistence type="inferred from homology"/>
<dbReference type="RefSeq" id="WP_116479680.1">
    <property type="nucleotide sequence ID" value="NZ_CAUPJO010000017.1"/>
</dbReference>
<name>A0A2U1E5H1_9FIRM</name>
<evidence type="ECO:0000256" key="7">
    <source>
        <dbReference type="ARBA" id="ARBA00022840"/>
    </source>
</evidence>
<evidence type="ECO:0000256" key="6">
    <source>
        <dbReference type="ARBA" id="ARBA00022741"/>
    </source>
</evidence>
<evidence type="ECO:0000256" key="4">
    <source>
        <dbReference type="ARBA" id="ARBA00022490"/>
    </source>
</evidence>
<feature type="domain" description="Aminoacyl-transfer RNA synthetases class-II family profile" evidence="13">
    <location>
        <begin position="1"/>
        <end position="354"/>
    </location>
</feature>
<comment type="similarity">
    <text evidence="1">Belongs to the class-II aminoacyl-tRNA synthetase family.</text>
</comment>
<dbReference type="InterPro" id="IPR041715">
    <property type="entry name" value="HisRS-like_core"/>
</dbReference>
<comment type="catalytic activity">
    <reaction evidence="10">
        <text>tRNA(His) + L-histidine + ATP = L-histidyl-tRNA(His) + AMP + diphosphate + H(+)</text>
        <dbReference type="Rhea" id="RHEA:17313"/>
        <dbReference type="Rhea" id="RHEA-COMP:9665"/>
        <dbReference type="Rhea" id="RHEA-COMP:9689"/>
        <dbReference type="ChEBI" id="CHEBI:15378"/>
        <dbReference type="ChEBI" id="CHEBI:30616"/>
        <dbReference type="ChEBI" id="CHEBI:33019"/>
        <dbReference type="ChEBI" id="CHEBI:57595"/>
        <dbReference type="ChEBI" id="CHEBI:78442"/>
        <dbReference type="ChEBI" id="CHEBI:78527"/>
        <dbReference type="ChEBI" id="CHEBI:456215"/>
        <dbReference type="EC" id="6.1.1.21"/>
    </reaction>
</comment>
<dbReference type="Pfam" id="PF03129">
    <property type="entry name" value="HGTP_anticodon"/>
    <property type="match status" value="1"/>
</dbReference>
<organism evidence="14 15">
    <name type="scientific">Ezakiella coagulans</name>
    <dbReference type="NCBI Taxonomy" id="46507"/>
    <lineage>
        <taxon>Bacteria</taxon>
        <taxon>Bacillati</taxon>
        <taxon>Bacillota</taxon>
        <taxon>Tissierellia</taxon>
        <taxon>Ezakiella</taxon>
    </lineage>
</organism>
<feature type="binding site" evidence="12">
    <location>
        <position position="125"/>
    </location>
    <ligand>
        <name>L-histidine</name>
        <dbReference type="ChEBI" id="CHEBI:57595"/>
    </ligand>
</feature>
<dbReference type="EMBL" id="QEKV01000002">
    <property type="protein sequence ID" value="PVY95196.1"/>
    <property type="molecule type" value="Genomic_DNA"/>
</dbReference>
<protein>
    <recommendedName>
        <fullName evidence="3 11">Histidine--tRNA ligase</fullName>
        <ecNumber evidence="2 11">6.1.1.21</ecNumber>
    </recommendedName>
</protein>
<dbReference type="PROSITE" id="PS50862">
    <property type="entry name" value="AA_TRNA_LIGASE_II"/>
    <property type="match status" value="1"/>
</dbReference>
<dbReference type="GO" id="GO:0005737">
    <property type="term" value="C:cytoplasm"/>
    <property type="evidence" value="ECO:0007669"/>
    <property type="project" value="UniProtKB-UniRule"/>
</dbReference>
<accession>A0A2U1E5H1</accession>